<evidence type="ECO:0000259" key="3">
    <source>
        <dbReference type="PROSITE" id="PS50110"/>
    </source>
</evidence>
<dbReference type="PANTHER" id="PTHR44591">
    <property type="entry name" value="STRESS RESPONSE REGULATOR PROTEIN 1"/>
    <property type="match status" value="1"/>
</dbReference>
<accession>A0A1H9QSX3</accession>
<dbReference type="PANTHER" id="PTHR44591:SF3">
    <property type="entry name" value="RESPONSE REGULATORY DOMAIN-CONTAINING PROTEIN"/>
    <property type="match status" value="1"/>
</dbReference>
<proteinExistence type="predicted"/>
<reference evidence="5" key="1">
    <citation type="submission" date="2016-10" db="EMBL/GenBank/DDBJ databases">
        <authorList>
            <person name="de Groot N.N."/>
        </authorList>
    </citation>
    <scope>NUCLEOTIDE SEQUENCE [LARGE SCALE GENOMIC DNA]</scope>
    <source>
        <strain evidence="5">10nlg</strain>
    </source>
</reference>
<keyword evidence="1 2" id="KW-0597">Phosphoprotein</keyword>
<dbReference type="Gene3D" id="3.40.50.2300">
    <property type="match status" value="1"/>
</dbReference>
<evidence type="ECO:0000256" key="2">
    <source>
        <dbReference type="PROSITE-ProRule" id="PRU00169"/>
    </source>
</evidence>
<dbReference type="EMBL" id="FOGV01000003">
    <property type="protein sequence ID" value="SER63540.1"/>
    <property type="molecule type" value="Genomic_DNA"/>
</dbReference>
<dbReference type="InterPro" id="IPR050595">
    <property type="entry name" value="Bact_response_regulator"/>
</dbReference>
<dbReference type="Pfam" id="PF00072">
    <property type="entry name" value="Response_reg"/>
    <property type="match status" value="1"/>
</dbReference>
<gene>
    <name evidence="4" type="ORF">SAMN05444126_103125</name>
</gene>
<dbReference type="SMART" id="SM00448">
    <property type="entry name" value="REC"/>
    <property type="match status" value="1"/>
</dbReference>
<dbReference type="GO" id="GO:0000160">
    <property type="term" value="P:phosphorelay signal transduction system"/>
    <property type="evidence" value="ECO:0007669"/>
    <property type="project" value="InterPro"/>
</dbReference>
<feature type="domain" description="Response regulatory" evidence="3">
    <location>
        <begin position="4"/>
        <end position="118"/>
    </location>
</feature>
<dbReference type="OrthoDB" id="9808843at2"/>
<comment type="caution">
    <text evidence="4">The sequence shown here is derived from an EMBL/GenBank/DDBJ whole genome shotgun (WGS) entry which is preliminary data.</text>
</comment>
<protein>
    <submittedName>
        <fullName evidence="4">Two-component system, response regulator, stage 0 sporulation protein F</fullName>
    </submittedName>
</protein>
<evidence type="ECO:0000313" key="4">
    <source>
        <dbReference type="EMBL" id="SER63540.1"/>
    </source>
</evidence>
<sequence>MSKTVLVVDDQFGIRALLRRVFESEGYTVLEAANGNETLRLLNNETIDLVMLDLKIPGMNGVEILREMREGKLMTDVLMMTAYGEHELIQEAMALGARTYLAKPFDINDVREQVRELFGKHPQ</sequence>
<dbReference type="InterPro" id="IPR001789">
    <property type="entry name" value="Sig_transdc_resp-reg_receiver"/>
</dbReference>
<feature type="modified residue" description="4-aspartylphosphate" evidence="2">
    <location>
        <position position="53"/>
    </location>
</feature>
<dbReference type="RefSeq" id="WP_093071992.1">
    <property type="nucleotide sequence ID" value="NZ_FOGV01000003.1"/>
</dbReference>
<organism evidence="4 5">
    <name type="scientific">Salisediminibacterium halotolerans</name>
    <dbReference type="NCBI Taxonomy" id="517425"/>
    <lineage>
        <taxon>Bacteria</taxon>
        <taxon>Bacillati</taxon>
        <taxon>Bacillota</taxon>
        <taxon>Bacilli</taxon>
        <taxon>Bacillales</taxon>
        <taxon>Bacillaceae</taxon>
        <taxon>Salisediminibacterium</taxon>
    </lineage>
</organism>
<dbReference type="InterPro" id="IPR011006">
    <property type="entry name" value="CheY-like_superfamily"/>
</dbReference>
<keyword evidence="5" id="KW-1185">Reference proteome</keyword>
<dbReference type="Proteomes" id="UP000199318">
    <property type="component" value="Unassembled WGS sequence"/>
</dbReference>
<dbReference type="PROSITE" id="PS50110">
    <property type="entry name" value="RESPONSE_REGULATORY"/>
    <property type="match status" value="1"/>
</dbReference>
<dbReference type="STRING" id="1464123.SAMN05444126_103125"/>
<dbReference type="AlphaFoldDB" id="A0A1H9QSX3"/>
<evidence type="ECO:0000313" key="5">
    <source>
        <dbReference type="Proteomes" id="UP000199318"/>
    </source>
</evidence>
<evidence type="ECO:0000256" key="1">
    <source>
        <dbReference type="ARBA" id="ARBA00022553"/>
    </source>
</evidence>
<dbReference type="SUPFAM" id="SSF52172">
    <property type="entry name" value="CheY-like"/>
    <property type="match status" value="1"/>
</dbReference>
<name>A0A1H9QSX3_9BACI</name>